<dbReference type="InterPro" id="IPR000836">
    <property type="entry name" value="PRTase_dom"/>
</dbReference>
<evidence type="ECO:0000256" key="1">
    <source>
        <dbReference type="ARBA" id="ARBA00008007"/>
    </source>
</evidence>
<name>A0A1G6BYA1_9STRE</name>
<dbReference type="PANTHER" id="PTHR47505:SF1">
    <property type="entry name" value="DNA UTILIZATION PROTEIN YHGH"/>
    <property type="match status" value="1"/>
</dbReference>
<evidence type="ECO:0000313" key="4">
    <source>
        <dbReference type="Proteomes" id="UP000182508"/>
    </source>
</evidence>
<sequence length="219" mass="25718">MTCLLCNQEFQEKIRFCDILFFRNNSRAICNSCSNQFERIGQTHCPNCYRQGTDMRCADCELWEKKGHKVNHRALYRYNLAMKDYFSKYKFEGDLVLGKVFAKELKKILSEYHDYTIVPVPISDERMKERQFNQVTSMLDYEKISYSELLIRSDSEKQSSRNRQERLSNSTSFLLTEELVPEKIIVVDDIYTTGATLHEITSLFRAKGVQNVKTLSIAR</sequence>
<dbReference type="EMBL" id="FMXP01000015">
    <property type="protein sequence ID" value="SDB25558.1"/>
    <property type="molecule type" value="Genomic_DNA"/>
</dbReference>
<dbReference type="SUPFAM" id="SSF53271">
    <property type="entry name" value="PRTase-like"/>
    <property type="match status" value="1"/>
</dbReference>
<gene>
    <name evidence="3" type="ORF">SAMN02910293_01282</name>
</gene>
<dbReference type="PANTHER" id="PTHR47505">
    <property type="entry name" value="DNA UTILIZATION PROTEIN YHGH"/>
    <property type="match status" value="1"/>
</dbReference>
<dbReference type="CDD" id="cd06223">
    <property type="entry name" value="PRTases_typeI"/>
    <property type="match status" value="1"/>
</dbReference>
<dbReference type="InterPro" id="IPR051910">
    <property type="entry name" value="ComF/GntX_DNA_util-trans"/>
</dbReference>
<dbReference type="Gene3D" id="3.40.50.2020">
    <property type="match status" value="1"/>
</dbReference>
<feature type="domain" description="Phosphoribosyltransferase" evidence="2">
    <location>
        <begin position="154"/>
        <end position="216"/>
    </location>
</feature>
<protein>
    <submittedName>
        <fullName evidence="3">Competence protein ComFC</fullName>
    </submittedName>
</protein>
<dbReference type="STRING" id="439219.SAMN02910293_01282"/>
<keyword evidence="4" id="KW-1185">Reference proteome</keyword>
<dbReference type="Pfam" id="PF00156">
    <property type="entry name" value="Pribosyltran"/>
    <property type="match status" value="1"/>
</dbReference>
<organism evidence="3 4">
    <name type="scientific">Streptococcus henryi</name>
    <dbReference type="NCBI Taxonomy" id="439219"/>
    <lineage>
        <taxon>Bacteria</taxon>
        <taxon>Bacillati</taxon>
        <taxon>Bacillota</taxon>
        <taxon>Bacilli</taxon>
        <taxon>Lactobacillales</taxon>
        <taxon>Streptococcaceae</taxon>
        <taxon>Streptococcus</taxon>
    </lineage>
</organism>
<reference evidence="3 4" key="1">
    <citation type="submission" date="2016-10" db="EMBL/GenBank/DDBJ databases">
        <authorList>
            <person name="de Groot N.N."/>
        </authorList>
    </citation>
    <scope>NUCLEOTIDE SEQUENCE [LARGE SCALE GENOMIC DNA]</scope>
    <source>
        <strain evidence="3 4">A-4</strain>
    </source>
</reference>
<evidence type="ECO:0000259" key="2">
    <source>
        <dbReference type="Pfam" id="PF00156"/>
    </source>
</evidence>
<accession>A0A1G6BYA1</accession>
<evidence type="ECO:0000313" key="3">
    <source>
        <dbReference type="EMBL" id="SDB25558.1"/>
    </source>
</evidence>
<dbReference type="Proteomes" id="UP000182508">
    <property type="component" value="Unassembled WGS sequence"/>
</dbReference>
<dbReference type="InterPro" id="IPR029057">
    <property type="entry name" value="PRTase-like"/>
</dbReference>
<dbReference type="AlphaFoldDB" id="A0A1G6BYA1"/>
<proteinExistence type="inferred from homology"/>
<comment type="similarity">
    <text evidence="1">Belongs to the ComF/GntX family.</text>
</comment>